<dbReference type="OrthoDB" id="2117972at2759"/>
<organism evidence="4 5">
    <name type="scientific">Edaphochlamys debaryana</name>
    <dbReference type="NCBI Taxonomy" id="47281"/>
    <lineage>
        <taxon>Eukaryota</taxon>
        <taxon>Viridiplantae</taxon>
        <taxon>Chlorophyta</taxon>
        <taxon>core chlorophytes</taxon>
        <taxon>Chlorophyceae</taxon>
        <taxon>CS clade</taxon>
        <taxon>Chlamydomonadales</taxon>
        <taxon>Chlamydomonadales incertae sedis</taxon>
        <taxon>Edaphochlamys</taxon>
    </lineage>
</organism>
<evidence type="ECO:0000313" key="5">
    <source>
        <dbReference type="Proteomes" id="UP000612055"/>
    </source>
</evidence>
<dbReference type="InterPro" id="IPR001810">
    <property type="entry name" value="F-box_dom"/>
</dbReference>
<reference evidence="4" key="1">
    <citation type="journal article" date="2020" name="bioRxiv">
        <title>Comparative genomics of Chlamydomonas.</title>
        <authorList>
            <person name="Craig R.J."/>
            <person name="Hasan A.R."/>
            <person name="Ness R.W."/>
            <person name="Keightley P.D."/>
        </authorList>
    </citation>
    <scope>NUCLEOTIDE SEQUENCE</scope>
    <source>
        <strain evidence="4">CCAP 11/70</strain>
    </source>
</reference>
<evidence type="ECO:0008006" key="6">
    <source>
        <dbReference type="Google" id="ProtNLM"/>
    </source>
</evidence>
<dbReference type="AlphaFoldDB" id="A0A835Y884"/>
<evidence type="ECO:0000256" key="1">
    <source>
        <dbReference type="ARBA" id="ARBA00022786"/>
    </source>
</evidence>
<dbReference type="GO" id="GO:0019005">
    <property type="term" value="C:SCF ubiquitin ligase complex"/>
    <property type="evidence" value="ECO:0007669"/>
    <property type="project" value="TreeGrafter"/>
</dbReference>
<sequence length="291" mass="32692">MLRVLGFVDAPSLARAGLVCRQWRILHEHPRLWERACQEAFLHNGTVADRAALHKLITKQFRMNWKRMYVTHPHLRFDGLYASRNTYVRTGVAEFKRSSAPVHLVTYFRYYRFFPDGTFVYRTSPNILAKVVKSLLCSREVVKSLLLCSREGQGLGPGTAAARVAADKGDGGKAMAGRYIVRSGPDKTHVLCLLRYPNSSGTELRCRLVLRSTVQGANNRLDIESITTYDRELGRDLAPAQDQEEDQDLGAAPPGAKAHSRGTAPCVFVPWEQVLSHPFNLPPETMDFIIL</sequence>
<protein>
    <recommendedName>
        <fullName evidence="6">F-box domain-containing protein</fullName>
    </recommendedName>
</protein>
<dbReference type="InterPro" id="IPR036047">
    <property type="entry name" value="F-box-like_dom_sf"/>
</dbReference>
<evidence type="ECO:0000313" key="4">
    <source>
        <dbReference type="EMBL" id="KAG2492814.1"/>
    </source>
</evidence>
<dbReference type="GO" id="GO:0031146">
    <property type="term" value="P:SCF-dependent proteasomal ubiquitin-dependent protein catabolic process"/>
    <property type="evidence" value="ECO:0007669"/>
    <property type="project" value="TreeGrafter"/>
</dbReference>
<dbReference type="Gene3D" id="1.20.1280.50">
    <property type="match status" value="1"/>
</dbReference>
<dbReference type="PANTHER" id="PTHR12874:SF9">
    <property type="entry name" value="F-BOX ONLY PROTEIN 48"/>
    <property type="match status" value="1"/>
</dbReference>
<keyword evidence="5" id="KW-1185">Reference proteome</keyword>
<dbReference type="GO" id="GO:0005737">
    <property type="term" value="C:cytoplasm"/>
    <property type="evidence" value="ECO:0007669"/>
    <property type="project" value="TreeGrafter"/>
</dbReference>
<dbReference type="SUPFAM" id="SSF81383">
    <property type="entry name" value="F-box domain"/>
    <property type="match status" value="1"/>
</dbReference>
<proteinExistence type="predicted"/>
<feature type="domain" description="F-box" evidence="2">
    <location>
        <begin position="1"/>
        <end position="38"/>
    </location>
</feature>
<accession>A0A835Y884</accession>
<name>A0A835Y884_9CHLO</name>
<dbReference type="InterPro" id="IPR045464">
    <property type="entry name" value="Hrt3/FBXO9_C"/>
</dbReference>
<dbReference type="Pfam" id="PF12937">
    <property type="entry name" value="F-box-like"/>
    <property type="match status" value="1"/>
</dbReference>
<dbReference type="PANTHER" id="PTHR12874">
    <property type="entry name" value="F-BOX ONLY PROTEIN 48-RELATED"/>
    <property type="match status" value="1"/>
</dbReference>
<keyword evidence="1" id="KW-0833">Ubl conjugation pathway</keyword>
<dbReference type="Proteomes" id="UP000612055">
    <property type="component" value="Unassembled WGS sequence"/>
</dbReference>
<dbReference type="EMBL" id="JAEHOE010000042">
    <property type="protein sequence ID" value="KAG2492814.1"/>
    <property type="molecule type" value="Genomic_DNA"/>
</dbReference>
<gene>
    <name evidence="4" type="ORF">HYH03_008972</name>
</gene>
<dbReference type="Pfam" id="PF19270">
    <property type="entry name" value="FBO_C"/>
    <property type="match status" value="1"/>
</dbReference>
<evidence type="ECO:0000259" key="3">
    <source>
        <dbReference type="Pfam" id="PF19270"/>
    </source>
</evidence>
<feature type="domain" description="F-box protein Hrt3/FBXO9 C-terminal" evidence="3">
    <location>
        <begin position="54"/>
        <end position="290"/>
    </location>
</feature>
<comment type="caution">
    <text evidence="4">The sequence shown here is derived from an EMBL/GenBank/DDBJ whole genome shotgun (WGS) entry which is preliminary data.</text>
</comment>
<evidence type="ECO:0000259" key="2">
    <source>
        <dbReference type="Pfam" id="PF12937"/>
    </source>
</evidence>